<sequence>MDWGFGTLEKTKEARGKKQDWRLVITFRLAIVGIVTNETGESNEPMMRILSVVCIAKLLLYCLAFCTYKRQQ</sequence>
<reference evidence="2 3" key="1">
    <citation type="submission" date="2020-08" db="EMBL/GenBank/DDBJ databases">
        <title>Functional genomics of gut bacteria from endangered species of beetles.</title>
        <authorList>
            <person name="Carlos-Shanley C."/>
        </authorList>
    </citation>
    <scope>NUCLEOTIDE SEQUENCE [LARGE SCALE GENOMIC DNA]</scope>
    <source>
        <strain evidence="2 3">S00070</strain>
    </source>
</reference>
<dbReference type="AlphaFoldDB" id="A0A841EV03"/>
<dbReference type="RefSeq" id="WP_184136842.1">
    <property type="nucleotide sequence ID" value="NZ_JACHKT010000038.1"/>
</dbReference>
<name>A0A841EV03_9BACT</name>
<feature type="transmembrane region" description="Helical" evidence="1">
    <location>
        <begin position="49"/>
        <end position="68"/>
    </location>
</feature>
<dbReference type="Proteomes" id="UP000524404">
    <property type="component" value="Unassembled WGS sequence"/>
</dbReference>
<comment type="caution">
    <text evidence="2">The sequence shown here is derived from an EMBL/GenBank/DDBJ whole genome shotgun (WGS) entry which is preliminary data.</text>
</comment>
<accession>A0A841EV03</accession>
<keyword evidence="3" id="KW-1185">Reference proteome</keyword>
<evidence type="ECO:0000313" key="2">
    <source>
        <dbReference type="EMBL" id="MBB6005219.1"/>
    </source>
</evidence>
<keyword evidence="1" id="KW-1133">Transmembrane helix</keyword>
<proteinExistence type="predicted"/>
<evidence type="ECO:0000256" key="1">
    <source>
        <dbReference type="SAM" id="Phobius"/>
    </source>
</evidence>
<keyword evidence="1" id="KW-0812">Transmembrane</keyword>
<keyword evidence="1" id="KW-0472">Membrane</keyword>
<protein>
    <submittedName>
        <fullName evidence="2">Putative membrane protein</fullName>
    </submittedName>
</protein>
<gene>
    <name evidence="2" type="ORF">HNP25_003891</name>
</gene>
<organism evidence="2 3">
    <name type="scientific">Arcicella rosea</name>
    <dbReference type="NCBI Taxonomy" id="502909"/>
    <lineage>
        <taxon>Bacteria</taxon>
        <taxon>Pseudomonadati</taxon>
        <taxon>Bacteroidota</taxon>
        <taxon>Cytophagia</taxon>
        <taxon>Cytophagales</taxon>
        <taxon>Flectobacillaceae</taxon>
        <taxon>Arcicella</taxon>
    </lineage>
</organism>
<dbReference type="EMBL" id="JACHKT010000038">
    <property type="protein sequence ID" value="MBB6005219.1"/>
    <property type="molecule type" value="Genomic_DNA"/>
</dbReference>
<evidence type="ECO:0000313" key="3">
    <source>
        <dbReference type="Proteomes" id="UP000524404"/>
    </source>
</evidence>